<dbReference type="PANTHER" id="PTHR10285">
    <property type="entry name" value="URIDINE KINASE"/>
    <property type="match status" value="1"/>
</dbReference>
<accession>A0A1H2ZCJ8</accession>
<evidence type="ECO:0008006" key="3">
    <source>
        <dbReference type="Google" id="ProtNLM"/>
    </source>
</evidence>
<dbReference type="OrthoDB" id="1550976at2"/>
<dbReference type="Gene3D" id="3.40.50.300">
    <property type="entry name" value="P-loop containing nucleotide triphosphate hydrolases"/>
    <property type="match status" value="2"/>
</dbReference>
<reference evidence="1 2" key="1">
    <citation type="submission" date="2016-10" db="EMBL/GenBank/DDBJ databases">
        <authorList>
            <person name="de Groot N.N."/>
        </authorList>
    </citation>
    <scope>NUCLEOTIDE SEQUENCE [LARGE SCALE GENOMIC DNA]</scope>
    <source>
        <strain evidence="1 2">DSM 19219</strain>
    </source>
</reference>
<dbReference type="RefSeq" id="WP_092569111.1">
    <property type="nucleotide sequence ID" value="NZ_BMXH01000001.1"/>
</dbReference>
<organism evidence="1 2">
    <name type="scientific">Aidingimonas halophila</name>
    <dbReference type="NCBI Taxonomy" id="574349"/>
    <lineage>
        <taxon>Bacteria</taxon>
        <taxon>Pseudomonadati</taxon>
        <taxon>Pseudomonadota</taxon>
        <taxon>Gammaproteobacteria</taxon>
        <taxon>Oceanospirillales</taxon>
        <taxon>Halomonadaceae</taxon>
        <taxon>Aidingimonas</taxon>
    </lineage>
</organism>
<sequence length="207" mass="23104">MTPDISTMATRLRQAAGERQRFIVALAGPPGAGKSFLSTALCQALNEQVPGIAEIVPMDGYHFDNAVIEPAGLLPVKGAPETFDVDGLVRDLERIRASDRDVAVPVFDRPLDLARAGGRIIQTRHRIVLVEGNYLLLDKPPWTALAPLFDRTIFIDVPEDVIEERLIQRWLDMGQDREGAEERARFKDMINMQLVNAHSVTPDVIWR</sequence>
<dbReference type="SUPFAM" id="SSF52540">
    <property type="entry name" value="P-loop containing nucleoside triphosphate hydrolases"/>
    <property type="match status" value="1"/>
</dbReference>
<proteinExistence type="predicted"/>
<name>A0A1H2ZCJ8_9GAMM</name>
<evidence type="ECO:0000313" key="2">
    <source>
        <dbReference type="Proteomes" id="UP000198500"/>
    </source>
</evidence>
<dbReference type="AlphaFoldDB" id="A0A1H2ZCJ8"/>
<keyword evidence="2" id="KW-1185">Reference proteome</keyword>
<evidence type="ECO:0000313" key="1">
    <source>
        <dbReference type="EMBL" id="SDX14544.1"/>
    </source>
</evidence>
<dbReference type="NCBIfam" id="NF006746">
    <property type="entry name" value="PRK09270.1-5"/>
    <property type="match status" value="1"/>
</dbReference>
<dbReference type="STRING" id="574349.SAMN05443545_10489"/>
<protein>
    <recommendedName>
        <fullName evidence="3">Panthothenate kinase</fullName>
    </recommendedName>
</protein>
<dbReference type="InterPro" id="IPR027417">
    <property type="entry name" value="P-loop_NTPase"/>
</dbReference>
<gene>
    <name evidence="1" type="ORF">SAMN05443545_10489</name>
</gene>
<dbReference type="EMBL" id="FNNI01000004">
    <property type="protein sequence ID" value="SDX14544.1"/>
    <property type="molecule type" value="Genomic_DNA"/>
</dbReference>
<dbReference type="Proteomes" id="UP000198500">
    <property type="component" value="Unassembled WGS sequence"/>
</dbReference>